<dbReference type="InterPro" id="IPR023577">
    <property type="entry name" value="CYTH_domain"/>
</dbReference>
<proteinExistence type="predicted"/>
<reference evidence="3" key="1">
    <citation type="submission" date="2009-12" db="EMBL/GenBank/DDBJ databases">
        <title>Complete sequence of Treponema azotonutricium strain ZAS-9.</title>
        <authorList>
            <person name="Tetu S.G."/>
            <person name="Matson E."/>
            <person name="Ren Q."/>
            <person name="Seshadri R."/>
            <person name="Elbourne L."/>
            <person name="Hassan K.A."/>
            <person name="Durkin A."/>
            <person name="Radune D."/>
            <person name="Mohamoud Y."/>
            <person name="Shay R."/>
            <person name="Jin S."/>
            <person name="Zhang X."/>
            <person name="Lucey K."/>
            <person name="Ballor N.R."/>
            <person name="Ottesen E."/>
            <person name="Rosenthal R."/>
            <person name="Allen A."/>
            <person name="Leadbetter J.R."/>
            <person name="Paulsen I.T."/>
        </authorList>
    </citation>
    <scope>NUCLEOTIDE SEQUENCE [LARGE SCALE GENOMIC DNA]</scope>
    <source>
        <strain evidence="3">ATCC BAA-888 / DSM 13862 / ZAS-9</strain>
    </source>
</reference>
<dbReference type="KEGG" id="taz:TREAZ_0950"/>
<dbReference type="PANTHER" id="PTHR21028">
    <property type="entry name" value="SI:CH211-156B7.4"/>
    <property type="match status" value="1"/>
</dbReference>
<dbReference type="SUPFAM" id="SSF55154">
    <property type="entry name" value="CYTH-like phosphatases"/>
    <property type="match status" value="1"/>
</dbReference>
<keyword evidence="3" id="KW-1185">Reference proteome</keyword>
<dbReference type="NCBIfam" id="TIGR00318">
    <property type="entry name" value="cyaB"/>
    <property type="match status" value="1"/>
</dbReference>
<dbReference type="PANTHER" id="PTHR21028:SF2">
    <property type="entry name" value="CYTH DOMAIN-CONTAINING PROTEIN"/>
    <property type="match status" value="1"/>
</dbReference>
<dbReference type="InterPro" id="IPR008173">
    <property type="entry name" value="Adenylyl_cyclase_CyaB"/>
</dbReference>
<dbReference type="Gene3D" id="2.40.320.10">
    <property type="entry name" value="Hypothetical Protein Pfu-838710-001"/>
    <property type="match status" value="1"/>
</dbReference>
<dbReference type="OrthoDB" id="370410at2"/>
<sequence length="192" mass="21817">MATEIELKAWVDNPQAVQLKLDSIAEFKGSFDRADEYWFPKDGEKRSFPKSGLRIRGETFAFPDGRAEEIVHATFKNKELRDGIEVNDEREFDVSSAAEFEELLALLGLEKRKAKHKKGRSYKYQSLTAELTELMGLGWFAEIEILADNSRSETVAKARAELLGFLAKIGIDESKIETRYYTEMLASISPRA</sequence>
<accession>F5Y8D0</accession>
<evidence type="ECO:0000313" key="3">
    <source>
        <dbReference type="Proteomes" id="UP000009222"/>
    </source>
</evidence>
<reference evidence="2 3" key="2">
    <citation type="journal article" date="2011" name="ISME J.">
        <title>RNA-seq reveals cooperative metabolic interactions between two termite-gut spirochete species in co-culture.</title>
        <authorList>
            <person name="Rosenthal A.Z."/>
            <person name="Matson E.G."/>
            <person name="Eldar A."/>
            <person name="Leadbetter J.R."/>
        </authorList>
    </citation>
    <scope>NUCLEOTIDE SEQUENCE [LARGE SCALE GENOMIC DNA]</scope>
    <source>
        <strain evidence="3">ATCC BAA-888 / DSM 13862 / ZAS-9</strain>
    </source>
</reference>
<dbReference type="InParanoid" id="F5Y8D0"/>
<dbReference type="STRING" id="545695.TREAZ_0950"/>
<dbReference type="EMBL" id="CP001841">
    <property type="protein sequence ID" value="AEF81321.1"/>
    <property type="molecule type" value="Genomic_DNA"/>
</dbReference>
<protein>
    <submittedName>
        <fullName evidence="2">Putative adenylyl cyclase CyaB</fullName>
    </submittedName>
</protein>
<evidence type="ECO:0000313" key="2">
    <source>
        <dbReference type="EMBL" id="AEF81321.1"/>
    </source>
</evidence>
<dbReference type="HOGENOM" id="CLU_098317_0_0_12"/>
<feature type="domain" description="CYTH" evidence="1">
    <location>
        <begin position="2"/>
        <end position="187"/>
    </location>
</feature>
<name>F5Y8D0_LEAAZ</name>
<dbReference type="Proteomes" id="UP000009222">
    <property type="component" value="Chromosome"/>
</dbReference>
<dbReference type="PROSITE" id="PS51707">
    <property type="entry name" value="CYTH"/>
    <property type="match status" value="1"/>
</dbReference>
<organism evidence="2 3">
    <name type="scientific">Leadbettera azotonutricia (strain ATCC BAA-888 / DSM 13862 / ZAS-9)</name>
    <name type="common">Treponema azotonutricium</name>
    <dbReference type="NCBI Taxonomy" id="545695"/>
    <lineage>
        <taxon>Bacteria</taxon>
        <taxon>Pseudomonadati</taxon>
        <taxon>Spirochaetota</taxon>
        <taxon>Spirochaetia</taxon>
        <taxon>Spirochaetales</taxon>
        <taxon>Breznakiellaceae</taxon>
        <taxon>Leadbettera</taxon>
    </lineage>
</organism>
<gene>
    <name evidence="2" type="ordered locus">TREAZ_0950</name>
</gene>
<evidence type="ECO:0000259" key="1">
    <source>
        <dbReference type="PROSITE" id="PS51707"/>
    </source>
</evidence>
<dbReference type="Pfam" id="PF01928">
    <property type="entry name" value="CYTH"/>
    <property type="match status" value="1"/>
</dbReference>
<dbReference type="eggNOG" id="COG1437">
    <property type="taxonomic scope" value="Bacteria"/>
</dbReference>
<dbReference type="InterPro" id="IPR033469">
    <property type="entry name" value="CYTH-like_dom_sf"/>
</dbReference>
<dbReference type="AlphaFoldDB" id="F5Y8D0"/>
<dbReference type="RefSeq" id="WP_015711033.1">
    <property type="nucleotide sequence ID" value="NC_015577.1"/>
</dbReference>